<dbReference type="Proteomes" id="UP000784294">
    <property type="component" value="Unassembled WGS sequence"/>
</dbReference>
<protein>
    <recommendedName>
        <fullName evidence="4">Cadherin domain-containing protein</fullName>
    </recommendedName>
</protein>
<feature type="region of interest" description="Disordered" evidence="1">
    <location>
        <begin position="49"/>
        <end position="96"/>
    </location>
</feature>
<evidence type="ECO:0000313" key="3">
    <source>
        <dbReference type="Proteomes" id="UP000784294"/>
    </source>
</evidence>
<dbReference type="AlphaFoldDB" id="A0A448WP69"/>
<name>A0A448WP69_9PLAT</name>
<proteinExistence type="predicted"/>
<dbReference type="EMBL" id="CAAALY010029713">
    <property type="protein sequence ID" value="VEL16752.1"/>
    <property type="molecule type" value="Genomic_DNA"/>
</dbReference>
<reference evidence="2" key="1">
    <citation type="submission" date="2018-11" db="EMBL/GenBank/DDBJ databases">
        <authorList>
            <consortium name="Pathogen Informatics"/>
        </authorList>
    </citation>
    <scope>NUCLEOTIDE SEQUENCE</scope>
</reference>
<accession>A0A448WP69</accession>
<evidence type="ECO:0000313" key="2">
    <source>
        <dbReference type="EMBL" id="VEL16752.1"/>
    </source>
</evidence>
<feature type="compositionally biased region" description="Polar residues" evidence="1">
    <location>
        <begin position="69"/>
        <end position="81"/>
    </location>
</feature>
<gene>
    <name evidence="2" type="ORF">PXEA_LOCUS10192</name>
</gene>
<evidence type="ECO:0008006" key="4">
    <source>
        <dbReference type="Google" id="ProtNLM"/>
    </source>
</evidence>
<organism evidence="2 3">
    <name type="scientific">Protopolystoma xenopodis</name>
    <dbReference type="NCBI Taxonomy" id="117903"/>
    <lineage>
        <taxon>Eukaryota</taxon>
        <taxon>Metazoa</taxon>
        <taxon>Spiralia</taxon>
        <taxon>Lophotrochozoa</taxon>
        <taxon>Platyhelminthes</taxon>
        <taxon>Monogenea</taxon>
        <taxon>Polyopisthocotylea</taxon>
        <taxon>Polystomatidea</taxon>
        <taxon>Polystomatidae</taxon>
        <taxon>Protopolystoma</taxon>
    </lineage>
</organism>
<sequence length="141" mass="14724">MEVIATDSAPDAYRLTGTASVEIEIADEIDEAPEITVLLLQPDRPPAASRFVLSTHETDSSGGGFARSSGPSGSGVDTTSLHPGPPTRAGSKRGHKADEQSLMVYILENPVAGMPIAYVQVSVSPPPLSTVPNSFVLGPKW</sequence>
<evidence type="ECO:0000256" key="1">
    <source>
        <dbReference type="SAM" id="MobiDB-lite"/>
    </source>
</evidence>
<keyword evidence="3" id="KW-1185">Reference proteome</keyword>
<comment type="caution">
    <text evidence="2">The sequence shown here is derived from an EMBL/GenBank/DDBJ whole genome shotgun (WGS) entry which is preliminary data.</text>
</comment>